<organism evidence="1 2">
    <name type="scientific">Acinetobacter proteolyticus</name>
    <dbReference type="NCBI Taxonomy" id="1776741"/>
    <lineage>
        <taxon>Bacteria</taxon>
        <taxon>Pseudomonadati</taxon>
        <taxon>Pseudomonadota</taxon>
        <taxon>Gammaproteobacteria</taxon>
        <taxon>Moraxellales</taxon>
        <taxon>Moraxellaceae</taxon>
        <taxon>Acinetobacter</taxon>
    </lineage>
</organism>
<dbReference type="InterPro" id="IPR037891">
    <property type="entry name" value="Cdil-like_sf"/>
</dbReference>
<evidence type="ECO:0000313" key="2">
    <source>
        <dbReference type="Proteomes" id="UP000233553"/>
    </source>
</evidence>
<reference evidence="1 2" key="1">
    <citation type="submission" date="2017-12" db="EMBL/GenBank/DDBJ databases">
        <title>Draft Genome sequences of multiple microbial strains isolated from spacecraft associated surfaces.</title>
        <authorList>
            <person name="Seuylemezian A."/>
            <person name="Vaishampayan P."/>
            <person name="Venkateswaran K."/>
        </authorList>
    </citation>
    <scope>NUCLEOTIDE SEQUENCE [LARGE SCALE GENOMIC DNA]</scope>
    <source>
        <strain evidence="1 2">2P01AA</strain>
    </source>
</reference>
<dbReference type="EMBL" id="PISJ01000019">
    <property type="protein sequence ID" value="PKF31717.1"/>
    <property type="molecule type" value="Genomic_DNA"/>
</dbReference>
<evidence type="ECO:0008006" key="3">
    <source>
        <dbReference type="Google" id="ProtNLM"/>
    </source>
</evidence>
<accession>A0A2N0WB36</accession>
<name>A0A2N0WB36_9GAMM</name>
<dbReference type="Pfam" id="PF07262">
    <property type="entry name" value="CdiI"/>
    <property type="match status" value="1"/>
</dbReference>
<proteinExistence type="predicted"/>
<dbReference type="CDD" id="cd13445">
    <property type="entry name" value="CDI_inhibitor_EC869_like"/>
    <property type="match status" value="1"/>
</dbReference>
<dbReference type="SUPFAM" id="SSF160207">
    <property type="entry name" value="NMB0488-like"/>
    <property type="match status" value="1"/>
</dbReference>
<dbReference type="InterPro" id="IPR009888">
    <property type="entry name" value="CdiI_Proteobact"/>
</dbReference>
<gene>
    <name evidence="1" type="ORF">CW311_15820</name>
</gene>
<dbReference type="AlphaFoldDB" id="A0A2N0WB36"/>
<evidence type="ECO:0000313" key="1">
    <source>
        <dbReference type="EMBL" id="PKF31717.1"/>
    </source>
</evidence>
<protein>
    <recommendedName>
        <fullName evidence="3">DUF1436 domain-containing protein</fullName>
    </recommendedName>
</protein>
<dbReference type="Gene3D" id="3.40.1590.10">
    <property type="entry name" value="NMB0488-like"/>
    <property type="match status" value="1"/>
</dbReference>
<comment type="caution">
    <text evidence="1">The sequence shown here is derived from an EMBL/GenBank/DDBJ whole genome shotgun (WGS) entry which is preliminary data.</text>
</comment>
<dbReference type="Proteomes" id="UP000233553">
    <property type="component" value="Unassembled WGS sequence"/>
</dbReference>
<sequence>MDKKMFNSNDFSFKTSTIKANQFVLAINTLSGKRSFILDNKGKEYLLEANIDNVQLGKALVNCLSVSRRVLPVDDMDLFDYKQGGERYKNWIGRLLEFVEFKSKAKLFRPMFSLTIIEQNGTIFIQPSRQEKPEAWDGEGIEESDEVQISSTSGYEEIGKAVRLALTKCKSVFAK</sequence>